<dbReference type="RefSeq" id="WP_132000350.1">
    <property type="nucleotide sequence ID" value="NZ_SMFK01000001.1"/>
</dbReference>
<feature type="domain" description="2TM" evidence="2">
    <location>
        <begin position="10"/>
        <end position="90"/>
    </location>
</feature>
<comment type="caution">
    <text evidence="3">The sequence shown here is derived from an EMBL/GenBank/DDBJ whole genome shotgun (WGS) entry which is preliminary data.</text>
</comment>
<dbReference type="OrthoDB" id="1443721at2"/>
<keyword evidence="1" id="KW-1133">Transmembrane helix</keyword>
<evidence type="ECO:0000313" key="4">
    <source>
        <dbReference type="Proteomes" id="UP000295479"/>
    </source>
</evidence>
<dbReference type="EMBL" id="SMFK01000001">
    <property type="protein sequence ID" value="TDD99211.1"/>
    <property type="molecule type" value="Genomic_DNA"/>
</dbReference>
<reference evidence="3 4" key="1">
    <citation type="submission" date="2019-03" db="EMBL/GenBank/DDBJ databases">
        <title>Flavobacterium AR-3-4 sp. nov. isolated from arctic soil.</title>
        <authorList>
            <person name="Chaudhary D.K."/>
        </authorList>
    </citation>
    <scope>NUCLEOTIDE SEQUENCE [LARGE SCALE GENOMIC DNA]</scope>
    <source>
        <strain evidence="3 4">AR-3-4</strain>
    </source>
</reference>
<dbReference type="Proteomes" id="UP000295479">
    <property type="component" value="Unassembled WGS sequence"/>
</dbReference>
<dbReference type="AlphaFoldDB" id="A0A4R5CGH0"/>
<protein>
    <submittedName>
        <fullName evidence="3">2TM domain-containing protein</fullName>
    </submittedName>
</protein>
<evidence type="ECO:0000256" key="1">
    <source>
        <dbReference type="SAM" id="Phobius"/>
    </source>
</evidence>
<feature type="transmembrane region" description="Helical" evidence="1">
    <location>
        <begin position="51"/>
        <end position="72"/>
    </location>
</feature>
<dbReference type="Pfam" id="PF13239">
    <property type="entry name" value="2TM"/>
    <property type="match status" value="1"/>
</dbReference>
<keyword evidence="1" id="KW-0812">Transmembrane</keyword>
<organism evidence="3 4">
    <name type="scientific">Flavobacterium cellulosilyticum</name>
    <dbReference type="NCBI Taxonomy" id="2541731"/>
    <lineage>
        <taxon>Bacteria</taxon>
        <taxon>Pseudomonadati</taxon>
        <taxon>Bacteroidota</taxon>
        <taxon>Flavobacteriia</taxon>
        <taxon>Flavobacteriales</taxon>
        <taxon>Flavobacteriaceae</taxon>
        <taxon>Flavobacterium</taxon>
    </lineage>
</organism>
<keyword evidence="1" id="KW-0472">Membrane</keyword>
<accession>A0A4R5CGH0</accession>
<feature type="transmembrane region" description="Helical" evidence="1">
    <location>
        <begin position="22"/>
        <end position="45"/>
    </location>
</feature>
<keyword evidence="4" id="KW-1185">Reference proteome</keyword>
<gene>
    <name evidence="3" type="ORF">E0F76_00335</name>
</gene>
<evidence type="ECO:0000259" key="2">
    <source>
        <dbReference type="Pfam" id="PF13239"/>
    </source>
</evidence>
<dbReference type="InterPro" id="IPR025698">
    <property type="entry name" value="2TM_dom"/>
</dbReference>
<sequence>MEKEQHELYEYARKRLNQKKRLYFHFVLLILGSIFLFLANHFLVFGYTYNWSIWVITIWAFLFILHFIKIFITDRFMNKNWEREQISRLVALQQKKITEFQVQIEEEEEEEISTNKPQ</sequence>
<name>A0A4R5CGH0_9FLAO</name>
<proteinExistence type="predicted"/>
<evidence type="ECO:0000313" key="3">
    <source>
        <dbReference type="EMBL" id="TDD99211.1"/>
    </source>
</evidence>